<dbReference type="Proteomes" id="UP000185860">
    <property type="component" value="Unassembled WGS sequence"/>
</dbReference>
<dbReference type="InterPro" id="IPR029787">
    <property type="entry name" value="Nucleotide_cyclase"/>
</dbReference>
<proteinExistence type="inferred from homology"/>
<evidence type="ECO:0000256" key="1">
    <source>
        <dbReference type="ARBA" id="ARBA00005381"/>
    </source>
</evidence>
<dbReference type="STRING" id="454136.NIES2119_19980"/>
<accession>A0A1U7IF50</accession>
<dbReference type="SUPFAM" id="SSF55073">
    <property type="entry name" value="Nucleotide cyclase"/>
    <property type="match status" value="1"/>
</dbReference>
<name>A0A1U7IF50_9CYAN</name>
<dbReference type="GO" id="GO:0035556">
    <property type="term" value="P:intracellular signal transduction"/>
    <property type="evidence" value="ECO:0007669"/>
    <property type="project" value="InterPro"/>
</dbReference>
<comment type="caution">
    <text evidence="3">The sequence shown here is derived from an EMBL/GenBank/DDBJ whole genome shotgun (WGS) entry which is preliminary data.</text>
</comment>
<dbReference type="PANTHER" id="PTHR43081">
    <property type="entry name" value="ADENYLATE CYCLASE, TERMINAL-DIFFERENTIATION SPECIFIC-RELATED"/>
    <property type="match status" value="1"/>
</dbReference>
<dbReference type="PROSITE" id="PS50125">
    <property type="entry name" value="GUANYLATE_CYCLASE_2"/>
    <property type="match status" value="1"/>
</dbReference>
<dbReference type="Pfam" id="PF00211">
    <property type="entry name" value="Guanylate_cyc"/>
    <property type="match status" value="1"/>
</dbReference>
<evidence type="ECO:0000313" key="4">
    <source>
        <dbReference type="Proteomes" id="UP000185860"/>
    </source>
</evidence>
<dbReference type="SMART" id="SM00044">
    <property type="entry name" value="CYCc"/>
    <property type="match status" value="1"/>
</dbReference>
<dbReference type="CDD" id="cd07302">
    <property type="entry name" value="CHD"/>
    <property type="match status" value="1"/>
</dbReference>
<dbReference type="PANTHER" id="PTHR43081:SF1">
    <property type="entry name" value="ADENYLATE CYCLASE, TERMINAL-DIFFERENTIATION SPECIFIC"/>
    <property type="match status" value="1"/>
</dbReference>
<dbReference type="InterPro" id="IPR045440">
    <property type="entry name" value="VMAP-M1"/>
</dbReference>
<dbReference type="OrthoDB" id="8479370at2"/>
<dbReference type="Gene3D" id="3.30.70.1230">
    <property type="entry name" value="Nucleotide cyclase"/>
    <property type="match status" value="1"/>
</dbReference>
<dbReference type="InterPro" id="IPR045450">
    <property type="entry name" value="VMAP_C"/>
</dbReference>
<dbReference type="RefSeq" id="WP_073595268.1">
    <property type="nucleotide sequence ID" value="NZ_MRCE01000021.1"/>
</dbReference>
<dbReference type="GO" id="GO:0004016">
    <property type="term" value="F:adenylate cyclase activity"/>
    <property type="evidence" value="ECO:0007669"/>
    <property type="project" value="UniProtKB-ARBA"/>
</dbReference>
<dbReference type="Pfam" id="PF19963">
    <property type="entry name" value="VMAP-M1"/>
    <property type="match status" value="1"/>
</dbReference>
<evidence type="ECO:0000313" key="3">
    <source>
        <dbReference type="EMBL" id="OKH35537.1"/>
    </source>
</evidence>
<gene>
    <name evidence="3" type="ORF">NIES2119_19980</name>
</gene>
<reference evidence="3 4" key="1">
    <citation type="submission" date="2016-11" db="EMBL/GenBank/DDBJ databases">
        <title>Draft Genome Sequences of Nine Cyanobacterial Strains from Diverse Habitats.</title>
        <authorList>
            <person name="Zhu T."/>
            <person name="Hou S."/>
            <person name="Lu X."/>
            <person name="Hess W.R."/>
        </authorList>
    </citation>
    <scope>NUCLEOTIDE SEQUENCE [LARGE SCALE GENOMIC DNA]</scope>
    <source>
        <strain evidence="3 4">IAM M-71</strain>
    </source>
</reference>
<dbReference type="EMBL" id="MRCE01000021">
    <property type="protein sequence ID" value="OKH35537.1"/>
    <property type="molecule type" value="Genomic_DNA"/>
</dbReference>
<dbReference type="Pfam" id="PF20028">
    <property type="entry name" value="VMAP-C"/>
    <property type="match status" value="1"/>
</dbReference>
<organism evidence="3 4">
    <name type="scientific">[Phormidium ambiguum] IAM M-71</name>
    <dbReference type="NCBI Taxonomy" id="454136"/>
    <lineage>
        <taxon>Bacteria</taxon>
        <taxon>Bacillati</taxon>
        <taxon>Cyanobacteriota</taxon>
        <taxon>Cyanophyceae</taxon>
        <taxon>Oscillatoriophycideae</taxon>
        <taxon>Aerosakkonematales</taxon>
        <taxon>Aerosakkonemataceae</taxon>
        <taxon>Floridanema</taxon>
    </lineage>
</organism>
<dbReference type="AlphaFoldDB" id="A0A1U7IF50"/>
<evidence type="ECO:0000259" key="2">
    <source>
        <dbReference type="PROSITE" id="PS50125"/>
    </source>
</evidence>
<feature type="domain" description="Guanylate cyclase" evidence="2">
    <location>
        <begin position="6"/>
        <end position="128"/>
    </location>
</feature>
<dbReference type="InterPro" id="IPR050697">
    <property type="entry name" value="Adenylyl/Guanylyl_Cyclase_3/4"/>
</dbReference>
<protein>
    <recommendedName>
        <fullName evidence="2">Guanylate cyclase domain-containing protein</fullName>
    </recommendedName>
</protein>
<comment type="similarity">
    <text evidence="1">Belongs to the adenylyl cyclase class-3 family.</text>
</comment>
<dbReference type="InterPro" id="IPR001054">
    <property type="entry name" value="A/G_cyclase"/>
</dbReference>
<sequence>MNEMVTMVFTDLVNSTALKNHLPGSDITARNEIYRDTILFPHRERVENTLANYGGRKVETIGDAFFLVFPNPIQALLWAIAIQKNHAEVAIPTPLGSLQLTIGMHTGCPLPDGNNFIGQEVDYAARVAALASGGQILLSEATATFVRDAHIDEILLHYHGDRYLKGIGEAAIFEALYEDKQPQPLKQNDLKAFLTLLTPLNLELLLIKKAYQACSPPDWPYPIPDTLEEILTQLNTMPPGKSKYTKTEQFLAYLVADSTLSQSVSQNLKIWGEQNIQDFPQLLNEVQQTLGIKSSSDEPYLMVVIRRSEQNSISNSNQANRYFVDAWLITDDRTQSRSTGEQLSKPESFREALLFDEIPELLKIFLAQSAKYSSSKLTIEIFLPLDLINQSVDSWEIDDELGLPVTLGSQYKIVVRSYERILPTYLYKGFWQEKWKIAQQLTDMEVGKALICGDSNNLKKLFVDLNQPDIIGLKLTTAPVQTGKGSVFALILKTAIPVALWLRQNLANNCDEKIDGLLQCCIDQLPENVKMKRLDAILEPPDTHIGHHLSLLWENPDRLPPNIDYSM</sequence>
<dbReference type="GO" id="GO:0009190">
    <property type="term" value="P:cyclic nucleotide biosynthetic process"/>
    <property type="evidence" value="ECO:0007669"/>
    <property type="project" value="InterPro"/>
</dbReference>